<dbReference type="InterPro" id="IPR025375">
    <property type="entry name" value="DUF4365"/>
</dbReference>
<evidence type="ECO:0000313" key="3">
    <source>
        <dbReference type="Proteomes" id="UP001073122"/>
    </source>
</evidence>
<reference evidence="2" key="1">
    <citation type="submission" date="2022-10" db="EMBL/GenBank/DDBJ databases">
        <title>Chryseobacterium sp. nov., a novel bacterial species.</title>
        <authorList>
            <person name="Cao Y."/>
        </authorList>
    </citation>
    <scope>NUCLEOTIDE SEQUENCE</scope>
    <source>
        <strain evidence="2">CCTCC AB2015118</strain>
    </source>
</reference>
<dbReference type="EMBL" id="JAOVZW010000003">
    <property type="protein sequence ID" value="MCX8523141.1"/>
    <property type="molecule type" value="Genomic_DNA"/>
</dbReference>
<feature type="domain" description="DUF4365" evidence="1">
    <location>
        <begin position="25"/>
        <end position="168"/>
    </location>
</feature>
<comment type="caution">
    <text evidence="2">The sequence shown here is derived from an EMBL/GenBank/DDBJ whole genome shotgun (WGS) entry which is preliminary data.</text>
</comment>
<dbReference type="Proteomes" id="UP001073122">
    <property type="component" value="Unassembled WGS sequence"/>
</dbReference>
<name>A0ABT3XNB5_9FLAO</name>
<dbReference type="Pfam" id="PF14280">
    <property type="entry name" value="DUF4365"/>
    <property type="match status" value="1"/>
</dbReference>
<evidence type="ECO:0000313" key="2">
    <source>
        <dbReference type="EMBL" id="MCX8523141.1"/>
    </source>
</evidence>
<protein>
    <submittedName>
        <fullName evidence="2">DUF4365 domain-containing protein</fullName>
    </submittedName>
</protein>
<gene>
    <name evidence="2" type="ORF">OF897_04290</name>
</gene>
<dbReference type="RefSeq" id="WP_267264461.1">
    <property type="nucleotide sequence ID" value="NZ_JAOVZW010000003.1"/>
</dbReference>
<proteinExistence type="predicted"/>
<organism evidence="2 3">
    <name type="scientific">Chryseobacterium formosus</name>
    <dbReference type="NCBI Taxonomy" id="1537363"/>
    <lineage>
        <taxon>Bacteria</taxon>
        <taxon>Pseudomonadati</taxon>
        <taxon>Bacteroidota</taxon>
        <taxon>Flavobacteriia</taxon>
        <taxon>Flavobacteriales</taxon>
        <taxon>Weeksellaceae</taxon>
        <taxon>Chryseobacterium group</taxon>
        <taxon>Chryseobacterium</taxon>
    </lineage>
</organism>
<accession>A0ABT3XNB5</accession>
<sequence>MKKKGNGHIRKDANDLLTRQLRKLFFDNNMNLKENPSTADEDMGIDYYFEVFDDSIPKEPKHLYHIYNQNKGTENLKIITTKTDENFGKIAFSLSIRHVEYFYYELDEALIFTICDIKNDKVYWYDIQNDSLLPERINEQKCNSINSITIYIPAENILSQETFDTLLKRRSYAKYNQIRKKETFNNLEADYSLTNIGNSNFKMIDKILHTINLFEGIKVLPENVICQLHPFKGTKQKTNISDLNFETDNEEFFDFMD</sequence>
<evidence type="ECO:0000259" key="1">
    <source>
        <dbReference type="Pfam" id="PF14280"/>
    </source>
</evidence>
<keyword evidence="3" id="KW-1185">Reference proteome</keyword>